<dbReference type="PANTHER" id="PTHR46401:SF2">
    <property type="entry name" value="GLYCOSYLTRANSFERASE WBBK-RELATED"/>
    <property type="match status" value="1"/>
</dbReference>
<gene>
    <name evidence="2" type="ORF">GCM10008015_26390</name>
</gene>
<dbReference type="RefSeq" id="WP_188494784.1">
    <property type="nucleotide sequence ID" value="NZ_BMGA01000007.1"/>
</dbReference>
<dbReference type="PANTHER" id="PTHR46401">
    <property type="entry name" value="GLYCOSYLTRANSFERASE WBBK-RELATED"/>
    <property type="match status" value="1"/>
</dbReference>
<protein>
    <submittedName>
        <fullName evidence="2">Glycosyl transferase</fullName>
    </submittedName>
</protein>
<dbReference type="GO" id="GO:0016740">
    <property type="term" value="F:transferase activity"/>
    <property type="evidence" value="ECO:0007669"/>
    <property type="project" value="UniProtKB-KW"/>
</dbReference>
<dbReference type="Proteomes" id="UP000658793">
    <property type="component" value="Unassembled WGS sequence"/>
</dbReference>
<dbReference type="EMBL" id="BMGA01000007">
    <property type="protein sequence ID" value="GGA84295.1"/>
    <property type="molecule type" value="Genomic_DNA"/>
</dbReference>
<comment type="caution">
    <text evidence="2">The sequence shown here is derived from an EMBL/GenBank/DDBJ whole genome shotgun (WGS) entry which is preliminary data.</text>
</comment>
<reference evidence="3" key="1">
    <citation type="journal article" date="2019" name="Int. J. Syst. Evol. Microbiol.">
        <title>The Global Catalogue of Microorganisms (GCM) 10K type strain sequencing project: providing services to taxonomists for standard genome sequencing and annotation.</title>
        <authorList>
            <consortium name="The Broad Institute Genomics Platform"/>
            <consortium name="The Broad Institute Genome Sequencing Center for Infectious Disease"/>
            <person name="Wu L."/>
            <person name="Ma J."/>
        </authorList>
    </citation>
    <scope>NUCLEOTIDE SEQUENCE [LARGE SCALE GENOMIC DNA]</scope>
    <source>
        <strain evidence="3">CGMCC 1.12811</strain>
    </source>
</reference>
<sequence>MNQNKQLLIIGFVWPEPKSSAAGGRMMQLISLFQKQGFQITFASPAQDSDFMIDLNEFNVEKQAINLNCSSFDVFVKELNPSIVLFDRFMIEEQFGWRVAENCPDALRILDTEDLHCLRLARQKAFKEKREFKTQDLLAEEVAKREIASILRCDLSLMISEYEMELLVTIFKIDSSLFYYLPLLLASNAIPDLEKLPAFEERKDFVFIGNFLHEPNWNAVQYLKETIWPLIIKQLPEAVLNVYGAYPSQKVLQLHNAKQGFLILGRAENAQEVVQKARVVLAPLRFGAGIKGKLLEAMQCGTPSVTTSIGVESMQDNLLWNGFVEDRPELFADKAVQLYQDENLWLQAQENGSIIIKQRYLRTLFEEDFAKQMEFLVSNIKQHRLNNFMGELLQHHSLRSTKYMAKWIEEKNK</sequence>
<evidence type="ECO:0000313" key="2">
    <source>
        <dbReference type="EMBL" id="GGA84295.1"/>
    </source>
</evidence>
<organism evidence="2 3">
    <name type="scientific">Flavobacterium palustre</name>
    <dbReference type="NCBI Taxonomy" id="1476463"/>
    <lineage>
        <taxon>Bacteria</taxon>
        <taxon>Pseudomonadati</taxon>
        <taxon>Bacteroidota</taxon>
        <taxon>Flavobacteriia</taxon>
        <taxon>Flavobacteriales</taxon>
        <taxon>Flavobacteriaceae</taxon>
        <taxon>Flavobacterium</taxon>
    </lineage>
</organism>
<dbReference type="Gene3D" id="3.40.50.2000">
    <property type="entry name" value="Glycogen Phosphorylase B"/>
    <property type="match status" value="1"/>
</dbReference>
<proteinExistence type="predicted"/>
<dbReference type="SUPFAM" id="SSF53756">
    <property type="entry name" value="UDP-Glycosyltransferase/glycogen phosphorylase"/>
    <property type="match status" value="1"/>
</dbReference>
<keyword evidence="3" id="KW-1185">Reference proteome</keyword>
<dbReference type="Pfam" id="PF13692">
    <property type="entry name" value="Glyco_trans_1_4"/>
    <property type="match status" value="1"/>
</dbReference>
<name>A0ABQ1HNF6_9FLAO</name>
<evidence type="ECO:0000313" key="3">
    <source>
        <dbReference type="Proteomes" id="UP000658793"/>
    </source>
</evidence>
<keyword evidence="1 2" id="KW-0808">Transferase</keyword>
<evidence type="ECO:0000256" key="1">
    <source>
        <dbReference type="ARBA" id="ARBA00022679"/>
    </source>
</evidence>
<accession>A0ABQ1HNF6</accession>
<dbReference type="CDD" id="cd03801">
    <property type="entry name" value="GT4_PimA-like"/>
    <property type="match status" value="1"/>
</dbReference>